<dbReference type="Gene3D" id="3.90.70.10">
    <property type="entry name" value="Cysteine proteinases"/>
    <property type="match status" value="1"/>
</dbReference>
<dbReference type="PANTHER" id="PTHR31400:SF1">
    <property type="entry name" value="PROTEIN GUCD1"/>
    <property type="match status" value="1"/>
</dbReference>
<dbReference type="InterPro" id="IPR018616">
    <property type="entry name" value="GUCD1"/>
</dbReference>
<proteinExistence type="predicted"/>
<accession>A0ABY7DZE9</accession>
<evidence type="ECO:0000313" key="1">
    <source>
        <dbReference type="EMBL" id="WAR03103.1"/>
    </source>
</evidence>
<evidence type="ECO:0000313" key="2">
    <source>
        <dbReference type="Proteomes" id="UP001164746"/>
    </source>
</evidence>
<dbReference type="Pfam" id="PF09778">
    <property type="entry name" value="Guanylate_cyc_2"/>
    <property type="match status" value="1"/>
</dbReference>
<protein>
    <submittedName>
        <fullName evidence="1">GUCD1-like protein</fullName>
    </submittedName>
</protein>
<sequence length="244" mass="27862">MAAKEKRWSLREEVCGNSDSREKVVNKVPLYMQTYSWDCGLACASMVLQYLGKSSKKVYTSDLEELKCGESIWTIDLALLMKLHNIRHLLCTITFGVDQGYSKQAFYSNFVTDEERVSNLFQNAESMGINVQKRSVHCDEIVSHLGDGNLAIILVDWAQLECLWCDKRHCKSCCFSCLSSSCCRGYQGHFIVACGFDSKKKKIFYMNPSYDEEMCCCRMSQFDAARKSYGTDEDILFIYKDGVP</sequence>
<keyword evidence="2" id="KW-1185">Reference proteome</keyword>
<dbReference type="PANTHER" id="PTHR31400">
    <property type="entry name" value="GUANYLYL CYCLASE DOMAIN CONTAINING PROTEIN 1 GUCD1"/>
    <property type="match status" value="1"/>
</dbReference>
<reference evidence="1" key="1">
    <citation type="submission" date="2022-11" db="EMBL/GenBank/DDBJ databases">
        <title>Centuries of genome instability and evolution in soft-shell clam transmissible cancer (bioRxiv).</title>
        <authorList>
            <person name="Hart S.F.M."/>
            <person name="Yonemitsu M.A."/>
            <person name="Giersch R.M."/>
            <person name="Beal B.F."/>
            <person name="Arriagada G."/>
            <person name="Davis B.W."/>
            <person name="Ostrander E.A."/>
            <person name="Goff S.P."/>
            <person name="Metzger M.J."/>
        </authorList>
    </citation>
    <scope>NUCLEOTIDE SEQUENCE</scope>
    <source>
        <strain evidence="1">MELC-2E11</strain>
        <tissue evidence="1">Siphon/mantle</tissue>
    </source>
</reference>
<organism evidence="1 2">
    <name type="scientific">Mya arenaria</name>
    <name type="common">Soft-shell clam</name>
    <dbReference type="NCBI Taxonomy" id="6604"/>
    <lineage>
        <taxon>Eukaryota</taxon>
        <taxon>Metazoa</taxon>
        <taxon>Spiralia</taxon>
        <taxon>Lophotrochozoa</taxon>
        <taxon>Mollusca</taxon>
        <taxon>Bivalvia</taxon>
        <taxon>Autobranchia</taxon>
        <taxon>Heteroconchia</taxon>
        <taxon>Euheterodonta</taxon>
        <taxon>Imparidentia</taxon>
        <taxon>Neoheterodontei</taxon>
        <taxon>Myida</taxon>
        <taxon>Myoidea</taxon>
        <taxon>Myidae</taxon>
        <taxon>Mya</taxon>
    </lineage>
</organism>
<name>A0ABY7DZE9_MYAAR</name>
<dbReference type="Proteomes" id="UP001164746">
    <property type="component" value="Chromosome 4"/>
</dbReference>
<dbReference type="EMBL" id="CP111015">
    <property type="protein sequence ID" value="WAR03103.1"/>
    <property type="molecule type" value="Genomic_DNA"/>
</dbReference>
<gene>
    <name evidence="1" type="ORF">MAR_009661</name>
</gene>